<organism evidence="2 3">
    <name type="scientific">Limnoglobus roseus</name>
    <dbReference type="NCBI Taxonomy" id="2598579"/>
    <lineage>
        <taxon>Bacteria</taxon>
        <taxon>Pseudomonadati</taxon>
        <taxon>Planctomycetota</taxon>
        <taxon>Planctomycetia</taxon>
        <taxon>Gemmatales</taxon>
        <taxon>Gemmataceae</taxon>
        <taxon>Limnoglobus</taxon>
    </lineage>
</organism>
<dbReference type="KEGG" id="lrs:PX52LOC_06146"/>
<sequence>MLRLQSSILIEGGEMIFSVNLPAKRESIDDLFLLACRCRRHLIPMEVPSPDDADFRREVQQTLTRAGFARDWSTVGNAYETWRPRSKPPIRSAPRKGAAKAGA</sequence>
<proteinExistence type="predicted"/>
<dbReference type="Proteomes" id="UP000324974">
    <property type="component" value="Chromosome"/>
</dbReference>
<evidence type="ECO:0000313" key="3">
    <source>
        <dbReference type="Proteomes" id="UP000324974"/>
    </source>
</evidence>
<accession>A0A5C1AI32</accession>
<feature type="region of interest" description="Disordered" evidence="1">
    <location>
        <begin position="80"/>
        <end position="103"/>
    </location>
</feature>
<protein>
    <submittedName>
        <fullName evidence="2">Uncharacterized protein</fullName>
    </submittedName>
</protein>
<evidence type="ECO:0000256" key="1">
    <source>
        <dbReference type="SAM" id="MobiDB-lite"/>
    </source>
</evidence>
<dbReference type="AlphaFoldDB" id="A0A5C1AI32"/>
<feature type="compositionally biased region" description="Basic residues" evidence="1">
    <location>
        <begin position="84"/>
        <end position="103"/>
    </location>
</feature>
<gene>
    <name evidence="2" type="ORF">PX52LOC_06146</name>
</gene>
<evidence type="ECO:0000313" key="2">
    <source>
        <dbReference type="EMBL" id="QEL19089.1"/>
    </source>
</evidence>
<keyword evidence="3" id="KW-1185">Reference proteome</keyword>
<dbReference type="RefSeq" id="WP_149113525.1">
    <property type="nucleotide sequence ID" value="NZ_CP042425.1"/>
</dbReference>
<dbReference type="EMBL" id="CP042425">
    <property type="protein sequence ID" value="QEL19089.1"/>
    <property type="molecule type" value="Genomic_DNA"/>
</dbReference>
<name>A0A5C1AI32_9BACT</name>
<reference evidence="3" key="1">
    <citation type="submission" date="2019-08" db="EMBL/GenBank/DDBJ databases">
        <title>Limnoglobus roseus gen. nov., sp. nov., a novel freshwater planctomycete with a giant genome from the family Gemmataceae.</title>
        <authorList>
            <person name="Kulichevskaya I.S."/>
            <person name="Naumoff D.G."/>
            <person name="Miroshnikov K."/>
            <person name="Ivanova A."/>
            <person name="Philippov D.A."/>
            <person name="Hakobyan A."/>
            <person name="Rijpstra I.C."/>
            <person name="Sinninghe Damste J.S."/>
            <person name="Liesack W."/>
            <person name="Dedysh S.N."/>
        </authorList>
    </citation>
    <scope>NUCLEOTIDE SEQUENCE [LARGE SCALE GENOMIC DNA]</scope>
    <source>
        <strain evidence="3">PX52</strain>
    </source>
</reference>